<feature type="domain" description="YjeF C-terminal" evidence="20">
    <location>
        <begin position="227"/>
        <end position="499"/>
    </location>
</feature>
<dbReference type="SUPFAM" id="SSF53613">
    <property type="entry name" value="Ribokinase-like"/>
    <property type="match status" value="1"/>
</dbReference>
<dbReference type="HAMAP" id="MF_01966">
    <property type="entry name" value="NADHX_epimerase"/>
    <property type="match status" value="1"/>
</dbReference>
<evidence type="ECO:0000256" key="1">
    <source>
        <dbReference type="ARBA" id="ARBA00000013"/>
    </source>
</evidence>
<evidence type="ECO:0000256" key="16">
    <source>
        <dbReference type="ARBA" id="ARBA00049209"/>
    </source>
</evidence>
<keyword evidence="6 17" id="KW-0547">Nucleotide-binding</keyword>
<evidence type="ECO:0000256" key="7">
    <source>
        <dbReference type="ARBA" id="ARBA00022840"/>
    </source>
</evidence>
<dbReference type="PIRSF" id="PIRSF017184">
    <property type="entry name" value="Nnr"/>
    <property type="match status" value="1"/>
</dbReference>
<dbReference type="GO" id="GO:0110051">
    <property type="term" value="P:metabolite repair"/>
    <property type="evidence" value="ECO:0007669"/>
    <property type="project" value="TreeGrafter"/>
</dbReference>
<dbReference type="SUPFAM" id="SSF64153">
    <property type="entry name" value="YjeF N-terminal domain-like"/>
    <property type="match status" value="1"/>
</dbReference>
<evidence type="ECO:0000256" key="17">
    <source>
        <dbReference type="HAMAP-Rule" id="MF_01965"/>
    </source>
</evidence>
<evidence type="ECO:0000256" key="5">
    <source>
        <dbReference type="ARBA" id="ARBA00022723"/>
    </source>
</evidence>
<dbReference type="Proteomes" id="UP000050280">
    <property type="component" value="Unassembled WGS sequence"/>
</dbReference>
<dbReference type="Pfam" id="PF03853">
    <property type="entry name" value="YjeF_N"/>
    <property type="match status" value="1"/>
</dbReference>
<comment type="catalytic activity">
    <reaction evidence="16 17 19">
        <text>(6S)-NADPHX + ADP = AMP + phosphate + NADPH + H(+)</text>
        <dbReference type="Rhea" id="RHEA:32235"/>
        <dbReference type="ChEBI" id="CHEBI:15378"/>
        <dbReference type="ChEBI" id="CHEBI:43474"/>
        <dbReference type="ChEBI" id="CHEBI:57783"/>
        <dbReference type="ChEBI" id="CHEBI:64076"/>
        <dbReference type="ChEBI" id="CHEBI:456215"/>
        <dbReference type="ChEBI" id="CHEBI:456216"/>
        <dbReference type="EC" id="4.2.1.136"/>
    </reaction>
</comment>
<feature type="binding site" evidence="18">
    <location>
        <position position="126"/>
    </location>
    <ligand>
        <name>K(+)</name>
        <dbReference type="ChEBI" id="CHEBI:29103"/>
    </ligand>
</feature>
<dbReference type="CDD" id="cd01171">
    <property type="entry name" value="YXKO-related"/>
    <property type="match status" value="1"/>
</dbReference>
<evidence type="ECO:0000259" key="21">
    <source>
        <dbReference type="PROSITE" id="PS51385"/>
    </source>
</evidence>
<dbReference type="AlphaFoldDB" id="A0A0P7AW69"/>
<keyword evidence="11 18" id="KW-0413">Isomerase</keyword>
<keyword evidence="5 18" id="KW-0479">Metal-binding</keyword>
<evidence type="ECO:0000256" key="11">
    <source>
        <dbReference type="ARBA" id="ARBA00023235"/>
    </source>
</evidence>
<comment type="similarity">
    <text evidence="3 19">In the N-terminal section; belongs to the NnrE/AIBP family.</text>
</comment>
<comment type="catalytic activity">
    <reaction evidence="15 17 19">
        <text>(6S)-NADHX + ADP = AMP + phosphate + NADH + H(+)</text>
        <dbReference type="Rhea" id="RHEA:32223"/>
        <dbReference type="ChEBI" id="CHEBI:15378"/>
        <dbReference type="ChEBI" id="CHEBI:43474"/>
        <dbReference type="ChEBI" id="CHEBI:57945"/>
        <dbReference type="ChEBI" id="CHEBI:64074"/>
        <dbReference type="ChEBI" id="CHEBI:456215"/>
        <dbReference type="ChEBI" id="CHEBI:456216"/>
        <dbReference type="EC" id="4.2.1.136"/>
    </reaction>
</comment>
<feature type="domain" description="YjeF N-terminal" evidence="21">
    <location>
        <begin position="9"/>
        <end position="217"/>
    </location>
</feature>
<dbReference type="InterPro" id="IPR000631">
    <property type="entry name" value="CARKD"/>
</dbReference>
<keyword evidence="10 17" id="KW-0520">NAD</keyword>
<dbReference type="GO" id="GO:0052856">
    <property type="term" value="F:NAD(P)HX epimerase activity"/>
    <property type="evidence" value="ECO:0007669"/>
    <property type="project" value="UniProtKB-UniRule"/>
</dbReference>
<keyword evidence="7 17" id="KW-0067">ATP-binding</keyword>
<feature type="binding site" evidence="18">
    <location>
        <begin position="130"/>
        <end position="136"/>
    </location>
    <ligand>
        <name>(6S)-NADPHX</name>
        <dbReference type="ChEBI" id="CHEBI:64076"/>
    </ligand>
</feature>
<dbReference type="Gene3D" id="3.40.1190.20">
    <property type="match status" value="1"/>
</dbReference>
<dbReference type="NCBIfam" id="TIGR00197">
    <property type="entry name" value="yjeF_nterm"/>
    <property type="match status" value="1"/>
</dbReference>
<organism evidence="22 23">
    <name type="scientific">Croceitalea dokdonensis DOKDO 023</name>
    <dbReference type="NCBI Taxonomy" id="1300341"/>
    <lineage>
        <taxon>Bacteria</taxon>
        <taxon>Pseudomonadati</taxon>
        <taxon>Bacteroidota</taxon>
        <taxon>Flavobacteriia</taxon>
        <taxon>Flavobacteriales</taxon>
        <taxon>Flavobacteriaceae</taxon>
        <taxon>Croceitalea</taxon>
    </lineage>
</organism>
<feature type="binding site" evidence="17">
    <location>
        <begin position="411"/>
        <end position="415"/>
    </location>
    <ligand>
        <name>AMP</name>
        <dbReference type="ChEBI" id="CHEBI:456215"/>
    </ligand>
</feature>
<protein>
    <recommendedName>
        <fullName evidence="19">Bifunctional NAD(P)H-hydrate repair enzyme</fullName>
    </recommendedName>
    <alternativeName>
        <fullName evidence="19">Nicotinamide nucleotide repair protein</fullName>
    </alternativeName>
    <domain>
        <recommendedName>
            <fullName evidence="19">ADP-dependent (S)-NAD(P)H-hydrate dehydratase</fullName>
            <ecNumber evidence="19">4.2.1.136</ecNumber>
        </recommendedName>
        <alternativeName>
            <fullName evidence="19">ADP-dependent NAD(P)HX dehydratase</fullName>
        </alternativeName>
    </domain>
    <domain>
        <recommendedName>
            <fullName evidence="19">NAD(P)H-hydrate epimerase</fullName>
            <ecNumber evidence="19">5.1.99.6</ecNumber>
        </recommendedName>
    </domain>
</protein>
<feature type="binding site" evidence="18">
    <location>
        <position position="159"/>
    </location>
    <ligand>
        <name>(6S)-NADPHX</name>
        <dbReference type="ChEBI" id="CHEBI:64076"/>
    </ligand>
</feature>
<dbReference type="PROSITE" id="PS51383">
    <property type="entry name" value="YJEF_C_3"/>
    <property type="match status" value="1"/>
</dbReference>
<dbReference type="Gene3D" id="3.40.50.10260">
    <property type="entry name" value="YjeF N-terminal domain"/>
    <property type="match status" value="1"/>
</dbReference>
<dbReference type="InterPro" id="IPR036652">
    <property type="entry name" value="YjeF_N_dom_sf"/>
</dbReference>
<dbReference type="HAMAP" id="MF_01965">
    <property type="entry name" value="NADHX_dehydratase"/>
    <property type="match status" value="1"/>
</dbReference>
<dbReference type="PANTHER" id="PTHR12592:SF0">
    <property type="entry name" value="ATP-DEPENDENT (S)-NAD(P)H-HYDRATE DEHYDRATASE"/>
    <property type="match status" value="1"/>
</dbReference>
<dbReference type="STRING" id="1300341.I595_3406"/>
<evidence type="ECO:0000313" key="22">
    <source>
        <dbReference type="EMBL" id="KPM30585.1"/>
    </source>
</evidence>
<name>A0A0P7AW69_9FLAO</name>
<feature type="binding site" evidence="17">
    <location>
        <position position="262"/>
    </location>
    <ligand>
        <name>(6S)-NADPHX</name>
        <dbReference type="ChEBI" id="CHEBI:64076"/>
    </ligand>
</feature>
<dbReference type="PROSITE" id="PS51385">
    <property type="entry name" value="YJEF_N"/>
    <property type="match status" value="1"/>
</dbReference>
<dbReference type="OrthoDB" id="9806925at2"/>
<dbReference type="GO" id="GO:0052855">
    <property type="term" value="F:ADP-dependent NAD(P)H-hydrate dehydratase activity"/>
    <property type="evidence" value="ECO:0007669"/>
    <property type="project" value="UniProtKB-UniRule"/>
</dbReference>
<dbReference type="InterPro" id="IPR030677">
    <property type="entry name" value="Nnr"/>
</dbReference>
<dbReference type="EMBL" id="LDJX01000008">
    <property type="protein sequence ID" value="KPM30585.1"/>
    <property type="molecule type" value="Genomic_DNA"/>
</dbReference>
<keyword evidence="12 17" id="KW-0456">Lyase</keyword>
<comment type="function">
    <text evidence="14 19">Bifunctional enzyme that catalyzes the epimerization of the S- and R-forms of NAD(P)HX and the dehydration of the S-form of NAD(P)HX at the expense of ADP, which is converted to AMP. This allows the repair of both epimers of NAD(P)HX, a damaged form of NAD(P)H that is a result of enzymatic or heat-dependent hydration.</text>
</comment>
<feature type="binding site" evidence="17">
    <location>
        <position position="376"/>
    </location>
    <ligand>
        <name>(6S)-NADPHX</name>
        <dbReference type="ChEBI" id="CHEBI:64076"/>
    </ligand>
</feature>
<evidence type="ECO:0000256" key="12">
    <source>
        <dbReference type="ARBA" id="ARBA00023239"/>
    </source>
</evidence>
<evidence type="ECO:0000256" key="13">
    <source>
        <dbReference type="ARBA" id="ARBA00023268"/>
    </source>
</evidence>
<evidence type="ECO:0000256" key="14">
    <source>
        <dbReference type="ARBA" id="ARBA00025153"/>
    </source>
</evidence>
<comment type="similarity">
    <text evidence="4 19">In the C-terminal section; belongs to the NnrD/CARKD family.</text>
</comment>
<comment type="function">
    <text evidence="17">Catalyzes the dehydration of the S-form of NAD(P)HX at the expense of ADP, which is converted to AMP. Together with NAD(P)HX epimerase, which catalyzes the epimerization of the S- and R-forms, the enzyme allows the repair of both epimers of NAD(P)HX, a damaged form of NAD(P)H that is a result of enzymatic or heat-dependent hydration.</text>
</comment>
<comment type="cofactor">
    <cofactor evidence="17">
        <name>Mg(2+)</name>
        <dbReference type="ChEBI" id="CHEBI:18420"/>
    </cofactor>
</comment>
<dbReference type="InterPro" id="IPR029056">
    <property type="entry name" value="Ribokinase-like"/>
</dbReference>
<comment type="cofactor">
    <cofactor evidence="18 19">
        <name>K(+)</name>
        <dbReference type="ChEBI" id="CHEBI:29103"/>
    </cofactor>
    <text evidence="18 19">Binds 1 potassium ion per subunit.</text>
</comment>
<dbReference type="PROSITE" id="PS01050">
    <property type="entry name" value="YJEF_C_2"/>
    <property type="match status" value="1"/>
</dbReference>
<dbReference type="RefSeq" id="WP_054560365.1">
    <property type="nucleotide sequence ID" value="NZ_LDJX01000008.1"/>
</dbReference>
<comment type="catalytic activity">
    <reaction evidence="1 18 19">
        <text>(6R)-NADHX = (6S)-NADHX</text>
        <dbReference type="Rhea" id="RHEA:32215"/>
        <dbReference type="ChEBI" id="CHEBI:64074"/>
        <dbReference type="ChEBI" id="CHEBI:64075"/>
        <dbReference type="EC" id="5.1.99.6"/>
    </reaction>
</comment>
<dbReference type="Pfam" id="PF01256">
    <property type="entry name" value="Carb_kinase"/>
    <property type="match status" value="1"/>
</dbReference>
<keyword evidence="8 17" id="KW-0521">NADP</keyword>
<comment type="function">
    <text evidence="18">Catalyzes the epimerization of the S- and R-forms of NAD(P)HX, a damaged form of NAD(P)H that is a result of enzymatic or heat-dependent hydration. This is a prerequisite for the S-specific NAD(P)H-hydrate dehydratase to allow the repair of both epimers of NAD(P)HX.</text>
</comment>
<keyword evidence="9 18" id="KW-0630">Potassium</keyword>
<keyword evidence="13" id="KW-0511">Multifunctional enzyme</keyword>
<evidence type="ECO:0000256" key="15">
    <source>
        <dbReference type="ARBA" id="ARBA00048238"/>
    </source>
</evidence>
<gene>
    <name evidence="17" type="primary">nnrD</name>
    <name evidence="18" type="synonym">nnrE</name>
    <name evidence="22" type="ORF">I595_3406</name>
</gene>
<feature type="binding site" evidence="17">
    <location>
        <position position="440"/>
    </location>
    <ligand>
        <name>(6S)-NADPHX</name>
        <dbReference type="ChEBI" id="CHEBI:64076"/>
    </ligand>
</feature>
<keyword evidence="23" id="KW-1185">Reference proteome</keyword>
<dbReference type="InterPro" id="IPR004443">
    <property type="entry name" value="YjeF_N_dom"/>
</dbReference>
<feature type="binding site" evidence="17">
    <location>
        <position position="439"/>
    </location>
    <ligand>
        <name>AMP</name>
        <dbReference type="ChEBI" id="CHEBI:456215"/>
    </ligand>
</feature>
<feature type="binding site" evidence="18">
    <location>
        <begin position="58"/>
        <end position="62"/>
    </location>
    <ligand>
        <name>(6S)-NADPHX</name>
        <dbReference type="ChEBI" id="CHEBI:64076"/>
    </ligand>
</feature>
<comment type="catalytic activity">
    <reaction evidence="2 18 19">
        <text>(6R)-NADPHX = (6S)-NADPHX</text>
        <dbReference type="Rhea" id="RHEA:32227"/>
        <dbReference type="ChEBI" id="CHEBI:64076"/>
        <dbReference type="ChEBI" id="CHEBI:64077"/>
        <dbReference type="EC" id="5.1.99.6"/>
    </reaction>
</comment>
<feature type="binding site" evidence="18">
    <location>
        <position position="162"/>
    </location>
    <ligand>
        <name>K(+)</name>
        <dbReference type="ChEBI" id="CHEBI:29103"/>
    </ligand>
</feature>
<proteinExistence type="inferred from homology"/>
<dbReference type="InterPro" id="IPR017953">
    <property type="entry name" value="Carbohydrate_kinase_pred_CS"/>
</dbReference>
<evidence type="ECO:0000256" key="2">
    <source>
        <dbReference type="ARBA" id="ARBA00000909"/>
    </source>
</evidence>
<comment type="similarity">
    <text evidence="18">Belongs to the NnrE/AIBP family.</text>
</comment>
<accession>A0A0P7AW69</accession>
<evidence type="ECO:0000256" key="19">
    <source>
        <dbReference type="PIRNR" id="PIRNR017184"/>
    </source>
</evidence>
<reference evidence="22 23" key="1">
    <citation type="submission" date="2015-09" db="EMBL/GenBank/DDBJ databases">
        <title>Genome sequence of the marine flavobacterium Croceitalea dokdonensis DOKDO 023 that contains proton- and sodium-pumping rhodopsins.</title>
        <authorList>
            <person name="Kwon S.-K."/>
            <person name="Lee H.K."/>
            <person name="Kwak M.-J."/>
            <person name="Kim J.F."/>
        </authorList>
    </citation>
    <scope>NUCLEOTIDE SEQUENCE [LARGE SCALE GENOMIC DNA]</scope>
    <source>
        <strain evidence="22 23">DOKDO 023</strain>
    </source>
</reference>
<feature type="binding site" evidence="17">
    <location>
        <position position="325"/>
    </location>
    <ligand>
        <name>(6S)-NADPHX</name>
        <dbReference type="ChEBI" id="CHEBI:64076"/>
    </ligand>
</feature>
<dbReference type="GO" id="GO:0046496">
    <property type="term" value="P:nicotinamide nucleotide metabolic process"/>
    <property type="evidence" value="ECO:0007669"/>
    <property type="project" value="UniProtKB-UniRule"/>
</dbReference>
<comment type="subunit">
    <text evidence="17">Homotetramer.</text>
</comment>
<dbReference type="PATRIC" id="fig|1300341.3.peg.3550"/>
<dbReference type="PANTHER" id="PTHR12592">
    <property type="entry name" value="ATP-DEPENDENT (S)-NAD(P)H-HYDRATE DEHYDRATASE FAMILY MEMBER"/>
    <property type="match status" value="1"/>
</dbReference>
<dbReference type="NCBIfam" id="TIGR00196">
    <property type="entry name" value="yjeF_cterm"/>
    <property type="match status" value="1"/>
</dbReference>
<comment type="caution">
    <text evidence="18">Lacks conserved residue(s) required for the propagation of feature annotation.</text>
</comment>
<evidence type="ECO:0000256" key="9">
    <source>
        <dbReference type="ARBA" id="ARBA00022958"/>
    </source>
</evidence>
<dbReference type="EC" id="5.1.99.6" evidence="19"/>
<evidence type="ECO:0000259" key="20">
    <source>
        <dbReference type="PROSITE" id="PS51383"/>
    </source>
</evidence>
<comment type="similarity">
    <text evidence="17">Belongs to the NnrD/CARKD family.</text>
</comment>
<evidence type="ECO:0000256" key="6">
    <source>
        <dbReference type="ARBA" id="ARBA00022741"/>
    </source>
</evidence>
<evidence type="ECO:0000256" key="10">
    <source>
        <dbReference type="ARBA" id="ARBA00023027"/>
    </source>
</evidence>
<feature type="binding site" evidence="18">
    <location>
        <position position="59"/>
    </location>
    <ligand>
        <name>K(+)</name>
        <dbReference type="ChEBI" id="CHEBI:29103"/>
    </ligand>
</feature>
<evidence type="ECO:0000256" key="3">
    <source>
        <dbReference type="ARBA" id="ARBA00006001"/>
    </source>
</evidence>
<dbReference type="EC" id="4.2.1.136" evidence="19"/>
<dbReference type="GO" id="GO:0005524">
    <property type="term" value="F:ATP binding"/>
    <property type="evidence" value="ECO:0007669"/>
    <property type="project" value="UniProtKB-UniRule"/>
</dbReference>
<evidence type="ECO:0000256" key="8">
    <source>
        <dbReference type="ARBA" id="ARBA00022857"/>
    </source>
</evidence>
<comment type="caution">
    <text evidence="22">The sequence shown here is derived from an EMBL/GenBank/DDBJ whole genome shotgun (WGS) entry which is preliminary data.</text>
</comment>
<evidence type="ECO:0000313" key="23">
    <source>
        <dbReference type="Proteomes" id="UP000050280"/>
    </source>
</evidence>
<sequence length="514" mass="56728">MKIFSAQQIYDADNFTITKQDISSDILMERSALRIFEWMHQRLQGAQVKIHLFCGIGNNGGDGIALARYLQENGYDIKVYVVNYSEKRSKDFLINLDRLKDRKLWPEFLDGNHDAPKVQREDIVVDAIFGIGLNRPPAPWVGELIGHLNVSGAFTLAVDIPSGMFMERIPENPEHVIRANYVLSFQAPKIPFFLPQTGIYVNQWELLDIGLDAEYLLTTQTAFEFIGKPEVLPMYIPRLKFTHKGTYGHVLAIGGSKGKIGAIRLASEAALTTGAGRVTAQIPKCGYLPLQTSVPEVMVEADDQEDFLTNFFVSDSHSVVCLGMGMGQEDKTVSAFNRFIKQYTGPLVIDADGLNILAKHPELKGHLPKDAILTPHPKELKRLLGDWKDDFEKLELVKAFSIKYKCIVILKGAHTIVVQGGKGFINSTGNPGMATAGTGDVLAGMVASFLAQGYGPLQASIFAVYLHGLAGDLAIAENGYEAMTASKLIDFIGKSFLELFKRPEPAPEEQQQQP</sequence>
<evidence type="ECO:0000256" key="4">
    <source>
        <dbReference type="ARBA" id="ARBA00009524"/>
    </source>
</evidence>
<evidence type="ECO:0000256" key="18">
    <source>
        <dbReference type="HAMAP-Rule" id="MF_01966"/>
    </source>
</evidence>
<dbReference type="GO" id="GO:0046872">
    <property type="term" value="F:metal ion binding"/>
    <property type="evidence" value="ECO:0007669"/>
    <property type="project" value="UniProtKB-UniRule"/>
</dbReference>